<proteinExistence type="predicted"/>
<sequence>MDAKRVRRIADSPIEFFVLSAVQRIHFATLRKDAFFGGKRIKELADLEVTWLDLQQMEHTCVSLRALGFSVDELMAVDAQLDDMGDRSDIQKFYEDVYNERKASLGEEDRSTVEALHLLGVLFKDMGEHVRGLEYLTRCFKLRYKLFGEDDEDTLVSRQVLGEYYVLLGRSSDGIEHLQACFDIRKKSGEDTPEVLDCMRALGKCMLAVGLAADALKMLEERYVIVVKQTMEEKMRRDHPRTLPARLDYATALAESGCYTSVPALKLHAIMNRQKTIYGADDPATLKLMDQYAELLTKMGRTHQARDQLAECVSEKAATLGPTHSGTIYSKFALAGAYVELGRRMEVEKLQLEACLHEQETRLGETHPSTISSTVKLAAIYNLMNRNQEALDLFKTVHSVRTKVLGKDHELTLGVANNIAAVYISMERYQEGKNMYEETLALMEARLGKSHLLSTATQLNLGQVFQATGNLEKAMSMYKDTLALCTQAYGDKHPRSLLALESIGCVYILQQRWQEAHEIFEKSMALKVGIYEETHPLSLITLENIASCKKWLGQKPQALALFQKLCQLKEAGVGAKHVETIKARVNLAIVMAELGDPGEAIRITVAAVQDATAVLGPAAAPVQEYIGVAGYLYALVGHWDDAIRYTNMSLTGTIKIYGEYHYLVKALLERKAWMLTNAGRTAEAAQVQAIIDAIPTDGAVSGGGGSANVSAKSAGTPTSATASGASAATAATASAGQEESAEVLSPLQRQLQQEAAADANAENLIVAKVQQVMAMVAQGGVDQVQATITDILNKDLLKVQKTETLLLLINLAAVTLNAQRPALALQIMSKLHPVVQANFSKYDEIVLPSMSMLGMAMAYGGKVEGALPILEEYCTRAMKALVPGTPNPTLDASQNLLMQLYGSLKKFDKIIAFFTAQFEHFRDTQGEASEAAITAINNRAQYHFALSNIDAARADHKEVIRLLVVLQGADHPETIQSVEGFKALYASKGLVYE</sequence>
<organism evidence="2">
    <name type="scientific">Spumella elongata</name>
    <dbReference type="NCBI Taxonomy" id="89044"/>
    <lineage>
        <taxon>Eukaryota</taxon>
        <taxon>Sar</taxon>
        <taxon>Stramenopiles</taxon>
        <taxon>Ochrophyta</taxon>
        <taxon>Chrysophyceae</taxon>
        <taxon>Chromulinales</taxon>
        <taxon>Chromulinaceae</taxon>
        <taxon>Spumella</taxon>
    </lineage>
</organism>
<evidence type="ECO:0000256" key="1">
    <source>
        <dbReference type="PROSITE-ProRule" id="PRU00339"/>
    </source>
</evidence>
<dbReference type="Pfam" id="PF13374">
    <property type="entry name" value="TPR_10"/>
    <property type="match status" value="1"/>
</dbReference>
<keyword evidence="1" id="KW-0802">TPR repeat</keyword>
<dbReference type="Gene3D" id="1.25.40.10">
    <property type="entry name" value="Tetratricopeptide repeat domain"/>
    <property type="match status" value="5"/>
</dbReference>
<gene>
    <name evidence="2" type="ORF">SELO1098_LOCUS17890</name>
</gene>
<reference evidence="2" key="1">
    <citation type="submission" date="2021-01" db="EMBL/GenBank/DDBJ databases">
        <authorList>
            <person name="Corre E."/>
            <person name="Pelletier E."/>
            <person name="Niang G."/>
            <person name="Scheremetjew M."/>
            <person name="Finn R."/>
            <person name="Kale V."/>
            <person name="Holt S."/>
            <person name="Cochrane G."/>
            <person name="Meng A."/>
            <person name="Brown T."/>
            <person name="Cohen L."/>
        </authorList>
    </citation>
    <scope>NUCLEOTIDE SEQUENCE</scope>
    <source>
        <strain evidence="2">CCAP 955/1</strain>
    </source>
</reference>
<dbReference type="SUPFAM" id="SSF48452">
    <property type="entry name" value="TPR-like"/>
    <property type="match status" value="4"/>
</dbReference>
<dbReference type="EMBL" id="HBIC01035026">
    <property type="protein sequence ID" value="CAE0289047.1"/>
    <property type="molecule type" value="Transcribed_RNA"/>
</dbReference>
<dbReference type="InterPro" id="IPR019734">
    <property type="entry name" value="TPR_rpt"/>
</dbReference>
<dbReference type="Pfam" id="PF13424">
    <property type="entry name" value="TPR_12"/>
    <property type="match status" value="3"/>
</dbReference>
<name>A0A7S3H9K8_9STRA</name>
<feature type="repeat" description="TPR" evidence="1">
    <location>
        <begin position="455"/>
        <end position="488"/>
    </location>
</feature>
<dbReference type="InterPro" id="IPR053137">
    <property type="entry name" value="NLR-like"/>
</dbReference>
<dbReference type="AlphaFoldDB" id="A0A7S3H9K8"/>
<dbReference type="PANTHER" id="PTHR46082:SF6">
    <property type="entry name" value="AAA+ ATPASE DOMAIN-CONTAINING PROTEIN-RELATED"/>
    <property type="match status" value="1"/>
</dbReference>
<evidence type="ECO:0000313" key="2">
    <source>
        <dbReference type="EMBL" id="CAE0289047.1"/>
    </source>
</evidence>
<protein>
    <submittedName>
        <fullName evidence="2">Uncharacterized protein</fullName>
    </submittedName>
</protein>
<dbReference type="SMART" id="SM00028">
    <property type="entry name" value="TPR"/>
    <property type="match status" value="8"/>
</dbReference>
<accession>A0A7S3H9K8</accession>
<dbReference type="PANTHER" id="PTHR46082">
    <property type="entry name" value="ATP/GTP-BINDING PROTEIN-RELATED"/>
    <property type="match status" value="1"/>
</dbReference>
<dbReference type="PROSITE" id="PS50005">
    <property type="entry name" value="TPR"/>
    <property type="match status" value="1"/>
</dbReference>
<dbReference type="InterPro" id="IPR011990">
    <property type="entry name" value="TPR-like_helical_dom_sf"/>
</dbReference>